<dbReference type="Gene3D" id="3.40.640.10">
    <property type="entry name" value="Type I PLP-dependent aspartate aminotransferase-like (Major domain)"/>
    <property type="match status" value="1"/>
</dbReference>
<dbReference type="CDD" id="cd00610">
    <property type="entry name" value="OAT_like"/>
    <property type="match status" value="1"/>
</dbReference>
<evidence type="ECO:0000256" key="1">
    <source>
        <dbReference type="ARBA" id="ARBA00008954"/>
    </source>
</evidence>
<dbReference type="SUPFAM" id="SSF56112">
    <property type="entry name" value="Protein kinase-like (PK-like)"/>
    <property type="match status" value="1"/>
</dbReference>
<keyword evidence="4" id="KW-1185">Reference proteome</keyword>
<comment type="similarity">
    <text evidence="1">Belongs to the class-III pyridoxal-phosphate-dependent aminotransferase family.</text>
</comment>
<reference evidence="4" key="1">
    <citation type="journal article" date="2019" name="Int. J. Syst. Evol. Microbiol.">
        <title>The Global Catalogue of Microorganisms (GCM) 10K type strain sequencing project: providing services to taxonomists for standard genome sequencing and annotation.</title>
        <authorList>
            <consortium name="The Broad Institute Genomics Platform"/>
            <consortium name="The Broad Institute Genome Sequencing Center for Infectious Disease"/>
            <person name="Wu L."/>
            <person name="Ma J."/>
        </authorList>
    </citation>
    <scope>NUCLEOTIDE SEQUENCE [LARGE SCALE GENOMIC DNA]</scope>
    <source>
        <strain evidence="4">JCM 13006</strain>
    </source>
</reference>
<dbReference type="SUPFAM" id="SSF53383">
    <property type="entry name" value="PLP-dependent transferases"/>
    <property type="match status" value="1"/>
</dbReference>
<dbReference type="Pfam" id="PF00202">
    <property type="entry name" value="Aminotran_3"/>
    <property type="match status" value="1"/>
</dbReference>
<dbReference type="InterPro" id="IPR015424">
    <property type="entry name" value="PyrdxlP-dep_Trfase"/>
</dbReference>
<dbReference type="PANTHER" id="PTHR45688">
    <property type="match status" value="1"/>
</dbReference>
<comment type="caution">
    <text evidence="3">The sequence shown here is derived from an EMBL/GenBank/DDBJ whole genome shotgun (WGS) entry which is preliminary data.</text>
</comment>
<dbReference type="InterPro" id="IPR005814">
    <property type="entry name" value="Aminotrans_3"/>
</dbReference>
<keyword evidence="3" id="KW-0808">Transferase</keyword>
<dbReference type="InterPro" id="IPR015422">
    <property type="entry name" value="PyrdxlP-dep_Trfase_small"/>
</dbReference>
<dbReference type="InterPro" id="IPR015421">
    <property type="entry name" value="PyrdxlP-dep_Trfase_major"/>
</dbReference>
<protein>
    <submittedName>
        <fullName evidence="3">Aminotransferase</fullName>
    </submittedName>
</protein>
<sequence>MYHSQPTTLDFFAHGALPAPRISPERARDLTAEHFGLRIHAEELGSQQDANFLLRGADGTPVAVLKVANPAFTATEIDAQDSAADLLAAAHPDLRVATVLRGPDGTRRSVVVDTGDGPVTARLLRFLPGGALSGPRHLSPGTVAAMGRIAGRVGAALRDFRHPGLDRVLQWDLRYTDQVVARLLEHVTEPERRAAVLTATGTAWAEVSELADRLPVQAVHLDLTDDNLVRDPGSPLPLPDGVIDFGDLTTSWAVSELAVCLSSMLHHSGMEPHHVLPAVRAFHRVRPLSAAEAAAVWPLTVLRAAGLVASGRHQAAVDADNAYVRAALEREWRIFEQATAVPSAVMTALVLDALGLDAPAPAAAAVPSARSSHDPSAADIPDALAVPCVPGPADPPATGTRAVDTRARAPHLAAHHPLLAGLDPAGVDLLDLSAESEAMDRGAWLEPGTEDRLAAAALSGGATAVATRYAEARLTAAPALSLSSPATVATGIDLWTGPAVELHAPCAGELLVSAPGRAELRCDALVLEIALPAAVSPHPAAGTALHPGDPVATLPAGSRLRIALRAAGAPAVPALVRPEYAAGWLALTADPSPLIGLPASDAAPDSDGRPDLLARRRASFATVQGHYYAEPPRIERGWRHHLVSTEGRSYLDIVNNVTPLGHAHPGVERAVTRQLRRLNTNSRFHYGSVVEFTERLAALLPDPLDTVFLVNSGSEAVDLGIRLAIGATGQHDVVALREAYHGWTYASDAVSTSLQDNPNALSTRPSWVHTVDSPNSYRGRHRGEEAARYAPEAVRLVEELAASGRPPGAFVSESYYGNAGGVPLPAGYLEQLYAAVRRHGGLAVADEIQVGYGRLGEWFWGFEEQGVVPDIVCVAKAMGNGHPLGAVITSRAVAERYRDQGYFFSSTGGSPVSSVAGLTVLDALRDEDLQDNAVRTGGQLKERLTALGDRHGIVGAVHGSGLYLGLELVRDRTTLEPATEETAELCDRMLDLGVVVQPTGDHLNILKIKPPLCIDAAAADFFADALDLALTQLSAHR</sequence>
<accession>A0ABP9DC74</accession>
<name>A0ABP9DC74_9ACTN</name>
<keyword evidence="3" id="KW-0032">Aminotransferase</keyword>
<proteinExistence type="inferred from homology"/>
<evidence type="ECO:0000256" key="2">
    <source>
        <dbReference type="ARBA" id="ARBA00022898"/>
    </source>
</evidence>
<dbReference type="Proteomes" id="UP001501752">
    <property type="component" value="Unassembled WGS sequence"/>
</dbReference>
<dbReference type="RefSeq" id="WP_345695860.1">
    <property type="nucleotide sequence ID" value="NZ_BAABIS010000001.1"/>
</dbReference>
<evidence type="ECO:0000313" key="3">
    <source>
        <dbReference type="EMBL" id="GAA4839635.1"/>
    </source>
</evidence>
<gene>
    <name evidence="3" type="ORF">GCM10023235_13790</name>
</gene>
<dbReference type="Gene3D" id="3.90.1150.10">
    <property type="entry name" value="Aspartate Aminotransferase, domain 1"/>
    <property type="match status" value="1"/>
</dbReference>
<dbReference type="EMBL" id="BAABIS010000001">
    <property type="protein sequence ID" value="GAA4839635.1"/>
    <property type="molecule type" value="Genomic_DNA"/>
</dbReference>
<keyword evidence="2" id="KW-0663">Pyridoxal phosphate</keyword>
<dbReference type="GO" id="GO:0008483">
    <property type="term" value="F:transaminase activity"/>
    <property type="evidence" value="ECO:0007669"/>
    <property type="project" value="UniProtKB-KW"/>
</dbReference>
<dbReference type="PANTHER" id="PTHR45688:SF13">
    <property type="entry name" value="ALANINE--GLYOXYLATE AMINOTRANSFERASE 2-LIKE"/>
    <property type="match status" value="1"/>
</dbReference>
<evidence type="ECO:0000313" key="4">
    <source>
        <dbReference type="Proteomes" id="UP001501752"/>
    </source>
</evidence>
<dbReference type="Gene3D" id="3.90.1200.10">
    <property type="match status" value="1"/>
</dbReference>
<dbReference type="InterPro" id="IPR011009">
    <property type="entry name" value="Kinase-like_dom_sf"/>
</dbReference>
<organism evidence="3 4">
    <name type="scientific">Kitasatospora terrestris</name>
    <dbReference type="NCBI Taxonomy" id="258051"/>
    <lineage>
        <taxon>Bacteria</taxon>
        <taxon>Bacillati</taxon>
        <taxon>Actinomycetota</taxon>
        <taxon>Actinomycetes</taxon>
        <taxon>Kitasatosporales</taxon>
        <taxon>Streptomycetaceae</taxon>
        <taxon>Kitasatospora</taxon>
    </lineage>
</organism>